<dbReference type="Proteomes" id="UP000305457">
    <property type="component" value="Chromosome"/>
</dbReference>
<name>A0A5B7XVH0_9MOLU</name>
<feature type="signal peptide" evidence="1">
    <location>
        <begin position="1"/>
        <end position="23"/>
    </location>
</feature>
<sequence>MKTKLLKATIGLMAFCFSSATFSISASCQETKIHKPIIKHKEPTPNPVPKTPEPKVYEHKWEFGINPIKVQQNFPEEVQNELIKINNEINEILQVPNLENDITSWIYNKEESIKSWSQSKLSTISEYYRKSENLELYAKYLNEWIHYFNFVQSNNFVPIFQQTAAYNEIKISTASESELESVSKDVISDDIPTRSNYFKDPDKYVNFSNLAYSYYKLEEPKYFNFGWNKLVNYNSNRFLAILPEFKGYKKTDSNIEYYFYVNIPENQLNNVKNYLISTSVASNGFSQMLDLTFGFLNFYTFNEFMEYTSLTNNTIKIWNKTSWKPGSPSPTDAQDENKIVLSNEDLLVNDLQEPPKKGLIIKISLPHNNKTQLLNIFTTCLENISKFEKNIYKSTINNLFFADAKYEYDNDIDTTKPRIIFDYFKYLEKFGRYINK</sequence>
<evidence type="ECO:0008006" key="4">
    <source>
        <dbReference type="Google" id="ProtNLM"/>
    </source>
</evidence>
<proteinExistence type="predicted"/>
<evidence type="ECO:0000313" key="3">
    <source>
        <dbReference type="Proteomes" id="UP000305457"/>
    </source>
</evidence>
<dbReference type="EMBL" id="CP040825">
    <property type="protein sequence ID" value="QCZ36858.1"/>
    <property type="molecule type" value="Genomic_DNA"/>
</dbReference>
<keyword evidence="1" id="KW-0732">Signal</keyword>
<organism evidence="2 3">
    <name type="scientific">Mycoplasma nasistruthionis</name>
    <dbReference type="NCBI Taxonomy" id="353852"/>
    <lineage>
        <taxon>Bacteria</taxon>
        <taxon>Bacillati</taxon>
        <taxon>Mycoplasmatota</taxon>
        <taxon>Mollicutes</taxon>
        <taxon>Mycoplasmataceae</taxon>
        <taxon>Mycoplasma</taxon>
    </lineage>
</organism>
<evidence type="ECO:0000256" key="1">
    <source>
        <dbReference type="SAM" id="SignalP"/>
    </source>
</evidence>
<dbReference type="KEGG" id="mnh:FG904_02480"/>
<dbReference type="AlphaFoldDB" id="A0A5B7XVH0"/>
<gene>
    <name evidence="2" type="ORF">FG904_02480</name>
</gene>
<dbReference type="RefSeq" id="WP_139592339.1">
    <property type="nucleotide sequence ID" value="NZ_CP040825.1"/>
</dbReference>
<reference evidence="2 3" key="1">
    <citation type="submission" date="2019-06" db="EMBL/GenBank/DDBJ databases">
        <title>Mycoplasma sp. 2F1A isolated from ostrich.</title>
        <authorList>
            <person name="Spergser J."/>
        </authorList>
    </citation>
    <scope>NUCLEOTIDE SEQUENCE [LARGE SCALE GENOMIC DNA]</scope>
    <source>
        <strain evidence="2 3">2F1A</strain>
    </source>
</reference>
<feature type="chain" id="PRO_5022783954" description="Variable surface lipoprotein" evidence="1">
    <location>
        <begin position="24"/>
        <end position="436"/>
    </location>
</feature>
<accession>A0A5B7XVH0</accession>
<dbReference type="PROSITE" id="PS51257">
    <property type="entry name" value="PROKAR_LIPOPROTEIN"/>
    <property type="match status" value="1"/>
</dbReference>
<evidence type="ECO:0000313" key="2">
    <source>
        <dbReference type="EMBL" id="QCZ36858.1"/>
    </source>
</evidence>
<protein>
    <recommendedName>
        <fullName evidence="4">Variable surface lipoprotein</fullName>
    </recommendedName>
</protein>